<dbReference type="CDD" id="cd00093">
    <property type="entry name" value="HTH_XRE"/>
    <property type="match status" value="1"/>
</dbReference>
<sequence>MGQTILTETQLGHLLQGYRKTRRLNQTQLAQRAGMSQARLSTLELHPGRITVAQLLRMTAALGLEITIVERPADYPLAQTESDAPRVAENPPLEW</sequence>
<dbReference type="Pfam" id="PF13560">
    <property type="entry name" value="HTH_31"/>
    <property type="match status" value="1"/>
</dbReference>
<comment type="caution">
    <text evidence="2">The sequence shown here is derived from an EMBL/GenBank/DDBJ whole genome shotgun (WGS) entry which is preliminary data.</text>
</comment>
<dbReference type="RefSeq" id="WP_200591871.1">
    <property type="nucleotide sequence ID" value="NZ_JAEPBG010000003.1"/>
</dbReference>
<dbReference type="GO" id="GO:0003677">
    <property type="term" value="F:DNA binding"/>
    <property type="evidence" value="ECO:0007669"/>
    <property type="project" value="InterPro"/>
</dbReference>
<dbReference type="Gene3D" id="1.10.260.40">
    <property type="entry name" value="lambda repressor-like DNA-binding domains"/>
    <property type="match status" value="1"/>
</dbReference>
<dbReference type="InterPro" id="IPR001387">
    <property type="entry name" value="Cro/C1-type_HTH"/>
</dbReference>
<organism evidence="2 3">
    <name type="scientific">Noviherbaspirillum pedocola</name>
    <dbReference type="NCBI Taxonomy" id="2801341"/>
    <lineage>
        <taxon>Bacteria</taxon>
        <taxon>Pseudomonadati</taxon>
        <taxon>Pseudomonadota</taxon>
        <taxon>Betaproteobacteria</taxon>
        <taxon>Burkholderiales</taxon>
        <taxon>Oxalobacteraceae</taxon>
        <taxon>Noviherbaspirillum</taxon>
    </lineage>
</organism>
<dbReference type="SUPFAM" id="SSF47413">
    <property type="entry name" value="lambda repressor-like DNA-binding domains"/>
    <property type="match status" value="1"/>
</dbReference>
<feature type="domain" description="HTH cro/C1-type" evidence="1">
    <location>
        <begin position="15"/>
        <end position="69"/>
    </location>
</feature>
<keyword evidence="3" id="KW-1185">Reference proteome</keyword>
<dbReference type="Proteomes" id="UP000622890">
    <property type="component" value="Unassembled WGS sequence"/>
</dbReference>
<evidence type="ECO:0000313" key="2">
    <source>
        <dbReference type="EMBL" id="MBK4735117.1"/>
    </source>
</evidence>
<dbReference type="InterPro" id="IPR010982">
    <property type="entry name" value="Lambda_DNA-bd_dom_sf"/>
</dbReference>
<name>A0A934W5M3_9BURK</name>
<evidence type="ECO:0000259" key="1">
    <source>
        <dbReference type="PROSITE" id="PS50943"/>
    </source>
</evidence>
<gene>
    <name evidence="2" type="ORF">JJB74_10895</name>
</gene>
<reference evidence="2" key="1">
    <citation type="submission" date="2021-01" db="EMBL/GenBank/DDBJ databases">
        <title>Genome sequence of strain Noviherbaspirillum sp. DKR-6.</title>
        <authorList>
            <person name="Chaudhary D.K."/>
        </authorList>
    </citation>
    <scope>NUCLEOTIDE SEQUENCE</scope>
    <source>
        <strain evidence="2">DKR-6</strain>
    </source>
</reference>
<evidence type="ECO:0000313" key="3">
    <source>
        <dbReference type="Proteomes" id="UP000622890"/>
    </source>
</evidence>
<dbReference type="EMBL" id="JAEPBG010000003">
    <property type="protein sequence ID" value="MBK4735117.1"/>
    <property type="molecule type" value="Genomic_DNA"/>
</dbReference>
<accession>A0A934W5M3</accession>
<proteinExistence type="predicted"/>
<dbReference type="AlphaFoldDB" id="A0A934W5M3"/>
<dbReference type="SMART" id="SM00530">
    <property type="entry name" value="HTH_XRE"/>
    <property type="match status" value="1"/>
</dbReference>
<dbReference type="PROSITE" id="PS50943">
    <property type="entry name" value="HTH_CROC1"/>
    <property type="match status" value="1"/>
</dbReference>
<protein>
    <submittedName>
        <fullName evidence="2">Helix-turn-helix domain-containing protein</fullName>
    </submittedName>
</protein>